<proteinExistence type="predicted"/>
<name>A0A396JH10_MEDTR</name>
<dbReference type="EMBL" id="PSQE01000002">
    <property type="protein sequence ID" value="RHN76434.1"/>
    <property type="molecule type" value="Genomic_DNA"/>
</dbReference>
<dbReference type="Gramene" id="rna12759">
    <property type="protein sequence ID" value="RHN76434.1"/>
    <property type="gene ID" value="gene12759"/>
</dbReference>
<protein>
    <submittedName>
        <fullName evidence="1">Putative leucine-rich repeat domain, L domain-containing protein</fullName>
    </submittedName>
</protein>
<evidence type="ECO:0000313" key="1">
    <source>
        <dbReference type="EMBL" id="RHN76434.1"/>
    </source>
</evidence>
<sequence>MWICINLLWHVSPYSVVLLSGLASVKSLALSANALKDPLYAIDHLHLLPEFHNLTHLCLHRRIKPFTIKTVLEFLLRCPKLETLVVPLVRLISCLICLI</sequence>
<comment type="caution">
    <text evidence="1">The sequence shown here is derived from an EMBL/GenBank/DDBJ whole genome shotgun (WGS) entry which is preliminary data.</text>
</comment>
<gene>
    <name evidence="1" type="ORF">MtrunA17_Chr2g0332071</name>
</gene>
<reference evidence="1" key="1">
    <citation type="journal article" date="2018" name="Nat. Plants">
        <title>Whole-genome landscape of Medicago truncatula symbiotic genes.</title>
        <authorList>
            <person name="Pecrix Y."/>
            <person name="Gamas P."/>
            <person name="Carrere S."/>
        </authorList>
    </citation>
    <scope>NUCLEOTIDE SEQUENCE</scope>
    <source>
        <tissue evidence="1">Leaves</tissue>
    </source>
</reference>
<organism evidence="1">
    <name type="scientific">Medicago truncatula</name>
    <name type="common">Barrel medic</name>
    <name type="synonym">Medicago tribuloides</name>
    <dbReference type="NCBI Taxonomy" id="3880"/>
    <lineage>
        <taxon>Eukaryota</taxon>
        <taxon>Viridiplantae</taxon>
        <taxon>Streptophyta</taxon>
        <taxon>Embryophyta</taxon>
        <taxon>Tracheophyta</taxon>
        <taxon>Spermatophyta</taxon>
        <taxon>Magnoliopsida</taxon>
        <taxon>eudicotyledons</taxon>
        <taxon>Gunneridae</taxon>
        <taxon>Pentapetalae</taxon>
        <taxon>rosids</taxon>
        <taxon>fabids</taxon>
        <taxon>Fabales</taxon>
        <taxon>Fabaceae</taxon>
        <taxon>Papilionoideae</taxon>
        <taxon>50 kb inversion clade</taxon>
        <taxon>NPAAA clade</taxon>
        <taxon>Hologalegina</taxon>
        <taxon>IRL clade</taxon>
        <taxon>Trifolieae</taxon>
        <taxon>Medicago</taxon>
    </lineage>
</organism>
<dbReference type="AlphaFoldDB" id="A0A396JH10"/>
<dbReference type="Proteomes" id="UP000265566">
    <property type="component" value="Chromosome 2"/>
</dbReference>
<accession>A0A396JH10</accession>